<accession>A0A146L806</accession>
<evidence type="ECO:0000313" key="1">
    <source>
        <dbReference type="EMBL" id="JAQ02790.1"/>
    </source>
</evidence>
<dbReference type="EMBL" id="GDHC01015839">
    <property type="protein sequence ID" value="JAQ02790.1"/>
    <property type="molecule type" value="Transcribed_RNA"/>
</dbReference>
<proteinExistence type="predicted"/>
<sequence>MVQSQLGYSASGSSTIGADAFSTCNSLRRSSNSLAVSPTLLPPPPTLVSVVIVLHQETKGCTLASAAVTALRSMDTTWRIMRLHSLHIAMLYTGAQVVCTVCDYSGYSGVRVRMCTGYRCL</sequence>
<gene>
    <name evidence="1" type="ORF">g.19822</name>
</gene>
<reference evidence="1" key="1">
    <citation type="journal article" date="2016" name="Gigascience">
        <title>De novo construction of an expanded transcriptome assembly for the western tarnished plant bug, Lygus hesperus.</title>
        <authorList>
            <person name="Tassone E.E."/>
            <person name="Geib S.M."/>
            <person name="Hall B."/>
            <person name="Fabrick J.A."/>
            <person name="Brent C.S."/>
            <person name="Hull J.J."/>
        </authorList>
    </citation>
    <scope>NUCLEOTIDE SEQUENCE</scope>
</reference>
<dbReference type="AlphaFoldDB" id="A0A146L806"/>
<name>A0A146L806_LYGHE</name>
<organism evidence="1">
    <name type="scientific">Lygus hesperus</name>
    <name type="common">Western plant bug</name>
    <dbReference type="NCBI Taxonomy" id="30085"/>
    <lineage>
        <taxon>Eukaryota</taxon>
        <taxon>Metazoa</taxon>
        <taxon>Ecdysozoa</taxon>
        <taxon>Arthropoda</taxon>
        <taxon>Hexapoda</taxon>
        <taxon>Insecta</taxon>
        <taxon>Pterygota</taxon>
        <taxon>Neoptera</taxon>
        <taxon>Paraneoptera</taxon>
        <taxon>Hemiptera</taxon>
        <taxon>Heteroptera</taxon>
        <taxon>Panheteroptera</taxon>
        <taxon>Cimicomorpha</taxon>
        <taxon>Miridae</taxon>
        <taxon>Mirini</taxon>
        <taxon>Lygus</taxon>
    </lineage>
</organism>
<protein>
    <submittedName>
        <fullName evidence="1">Uncharacterized protein</fullName>
    </submittedName>
</protein>